<protein>
    <recommendedName>
        <fullName evidence="3">MULE transposase domain-containing protein</fullName>
    </recommendedName>
</protein>
<dbReference type="VEuPathDB" id="FungiDB:RhiirFUN_014777"/>
<dbReference type="Proteomes" id="UP000684084">
    <property type="component" value="Unassembled WGS sequence"/>
</dbReference>
<evidence type="ECO:0000313" key="2">
    <source>
        <dbReference type="Proteomes" id="UP000684084"/>
    </source>
</evidence>
<sequence length="460" mass="53748">MNGNNIADINDTTITTEILNVNDTFKDWNAVETAINMFAKNNGFVAIKFRKDLDIIDKTITRRRIYQCWKAGINNPKNKHAADIHLTKFNNSHNHQCDPISIELAPKNLRFPQLILDKIEHYTTKGNLSFRGVRVHDESDAATMFLYLLKQHEEDSNYVVIPRLEGPSNELTGLFWVTSKQRNELWPKFHDVVIHDNMAKTNKYEMALSLFVGIDNNFKTRVLAQALTNYTEYQFELRYTKMLTKYEPCRSYLEKKLYPSRELWARYAILKVFTAGVKSTQRVESINSVLKKHLDRGTLLKELVKVIENELDKEAQYSRIKEYYGSNPSTGLPIMYNTIFKNIDSILKDHLAPIPLSLQQAQMKQSLLYQGILISIDQVKESDNEQSNDIIERIYDKPQIRLQDLLSDINSNKIQEIWEIYNIINIYTTLRNNSQRFNIILYMYVYYQSTSGNFIVRKIA</sequence>
<gene>
    <name evidence="1" type="ORF">CHRIB12_LOCUS10301</name>
</gene>
<comment type="caution">
    <text evidence="1">The sequence shown here is derived from an EMBL/GenBank/DDBJ whole genome shotgun (WGS) entry which is preliminary data.</text>
</comment>
<dbReference type="AlphaFoldDB" id="A0A915Z913"/>
<dbReference type="VEuPathDB" id="FungiDB:RhiirFUN_014776"/>
<accession>A0A915Z913</accession>
<dbReference type="GO" id="GO:0006355">
    <property type="term" value="P:regulation of DNA-templated transcription"/>
    <property type="evidence" value="ECO:0007669"/>
    <property type="project" value="InterPro"/>
</dbReference>
<dbReference type="InterPro" id="IPR031052">
    <property type="entry name" value="FHY3/FAR1"/>
</dbReference>
<evidence type="ECO:0008006" key="3">
    <source>
        <dbReference type="Google" id="ProtNLM"/>
    </source>
</evidence>
<evidence type="ECO:0000313" key="1">
    <source>
        <dbReference type="EMBL" id="CAB5365279.1"/>
    </source>
</evidence>
<proteinExistence type="predicted"/>
<dbReference type="EMBL" id="CAGKOT010000021">
    <property type="protein sequence ID" value="CAB5365279.1"/>
    <property type="molecule type" value="Genomic_DNA"/>
</dbReference>
<name>A0A915Z913_9GLOM</name>
<dbReference type="OrthoDB" id="2440185at2759"/>
<reference evidence="1" key="1">
    <citation type="submission" date="2020-05" db="EMBL/GenBank/DDBJ databases">
        <authorList>
            <person name="Rincon C."/>
            <person name="Sanders R I."/>
            <person name="Robbins C."/>
            <person name="Chaturvedi A."/>
        </authorList>
    </citation>
    <scope>NUCLEOTIDE SEQUENCE</scope>
    <source>
        <strain evidence="1">CHB12</strain>
    </source>
</reference>
<organism evidence="1 2">
    <name type="scientific">Rhizophagus irregularis</name>
    <dbReference type="NCBI Taxonomy" id="588596"/>
    <lineage>
        <taxon>Eukaryota</taxon>
        <taxon>Fungi</taxon>
        <taxon>Fungi incertae sedis</taxon>
        <taxon>Mucoromycota</taxon>
        <taxon>Glomeromycotina</taxon>
        <taxon>Glomeromycetes</taxon>
        <taxon>Glomerales</taxon>
        <taxon>Glomeraceae</taxon>
        <taxon>Rhizophagus</taxon>
    </lineage>
</organism>
<dbReference type="PANTHER" id="PTHR31669">
    <property type="entry name" value="PROTEIN FAR1-RELATED SEQUENCE 10-RELATED"/>
    <property type="match status" value="1"/>
</dbReference>
<dbReference type="PANTHER" id="PTHR31669:SF251">
    <property type="entry name" value="PROTEIN FAR1-RELATED SEQUENCE"/>
    <property type="match status" value="1"/>
</dbReference>